<dbReference type="InterPro" id="IPR021891">
    <property type="entry name" value="Telomerase_RBD"/>
</dbReference>
<evidence type="ECO:0000256" key="1">
    <source>
        <dbReference type="ARBA" id="ARBA00004173"/>
    </source>
</evidence>
<protein>
    <recommendedName>
        <fullName evidence="4 15">Telomerase reverse transcriptase</fullName>
        <ecNumber evidence="3 15">2.7.7.49</ecNumber>
    </recommendedName>
    <alternativeName>
        <fullName evidence="15">Telomerase catalytic subunit</fullName>
    </alternativeName>
</protein>
<dbReference type="Gene3D" id="1.10.132.70">
    <property type="match status" value="1"/>
</dbReference>
<sequence length="676" mass="77332">MFQVHTPVDQRADDMVKGSGSKKLSRKPGDYRTSKLPDSRGAHVELLRNDQQPLANLATSPTNVSAFCQAVLSRVLPNEFFGSGTIGRRNKDLLLKRVHQFIMLRRFEGMSLQVVMQEMKITDIDWLAAPRLLSNKTSQTDIQKRLELFHEFLYFVFDSLLIPLIRSNFYVTESNTQKYQLFFFRHDVWRYISEPAMSTLKLKMFEEVNPDDARRILDSRTLGFSQVRLLPKETTMRPIMNLRRRTLMRGSRKELGPAINKILAPAQSIFQLEVATNPDILGSAMFSVGDIYKRIKPFKARTASPPQKLYFAKVDVQAAFDTIPQAAIVSLLDSIPQECQYQLSKHLEVTPNHSGPMHKKATSHQKPIKRWPLVAAGRRGAPTLRHWLDSGRASNRRNTVFVDTFSKKEYETSELLQLVSSHIQQNLVKIGKKFYRQKTGIPQGSVLSSTLCNYFYADLESHVLPFLKSEDCLLLRLIDDFLLVTTDERKAARFVETMHRGVPEYGVSINTRKTLVNFDLVIDQQPVPRVEPGQGFPYCGTKINCETLDITRARDQDKASSIYNSLTVEFSRTPGQSFQRKVLNAFKIQSHLMFFDTALNSAETMLKNIHDAFVETATKTWAYARCLPCPKQPAESLVIRTITKLVDVAYMLLVSKARKRKYPGYTCDVRRSEVSW</sequence>
<keyword evidence="19" id="KW-1185">Reference proteome</keyword>
<dbReference type="InterPro" id="IPR043502">
    <property type="entry name" value="DNA/RNA_pol_sf"/>
</dbReference>
<comment type="subcellular location">
    <subcellularLocation>
        <location evidence="1">Mitochondrion</location>
    </subcellularLocation>
    <subcellularLocation>
        <location evidence="15">Nucleus</location>
    </subcellularLocation>
    <subcellularLocation>
        <location evidence="15">Chromosome</location>
        <location evidence="15">Telomere</location>
    </subcellularLocation>
</comment>
<dbReference type="InterPro" id="IPR000477">
    <property type="entry name" value="RT_dom"/>
</dbReference>
<keyword evidence="11 15" id="KW-0695">RNA-directed DNA polymerase</keyword>
<dbReference type="PANTHER" id="PTHR12066:SF0">
    <property type="entry name" value="TELOMERASE REVERSE TRANSCRIPTASE"/>
    <property type="match status" value="1"/>
</dbReference>
<dbReference type="GO" id="GO:0005739">
    <property type="term" value="C:mitochondrion"/>
    <property type="evidence" value="ECO:0007669"/>
    <property type="project" value="UniProtKB-SubCell"/>
</dbReference>
<keyword evidence="8 15" id="KW-0479">Metal-binding</keyword>
<dbReference type="Gene3D" id="3.30.70.2630">
    <property type="match status" value="1"/>
</dbReference>
<comment type="catalytic activity">
    <reaction evidence="14 15">
        <text>DNA(n) + a 2'-deoxyribonucleoside 5'-triphosphate = DNA(n+1) + diphosphate</text>
        <dbReference type="Rhea" id="RHEA:22508"/>
        <dbReference type="Rhea" id="RHEA-COMP:17339"/>
        <dbReference type="Rhea" id="RHEA-COMP:17340"/>
        <dbReference type="ChEBI" id="CHEBI:33019"/>
        <dbReference type="ChEBI" id="CHEBI:61560"/>
        <dbReference type="ChEBI" id="CHEBI:173112"/>
        <dbReference type="EC" id="2.7.7.49"/>
    </reaction>
</comment>
<dbReference type="Pfam" id="PF00078">
    <property type="entry name" value="RVT_1"/>
    <property type="match status" value="1"/>
</dbReference>
<keyword evidence="5 15" id="KW-0158">Chromosome</keyword>
<dbReference type="GO" id="GO:0003720">
    <property type="term" value="F:telomerase activity"/>
    <property type="evidence" value="ECO:0007669"/>
    <property type="project" value="InterPro"/>
</dbReference>
<evidence type="ECO:0000256" key="9">
    <source>
        <dbReference type="ARBA" id="ARBA00022842"/>
    </source>
</evidence>
<dbReference type="GO" id="GO:0070034">
    <property type="term" value="F:telomerase RNA binding"/>
    <property type="evidence" value="ECO:0007669"/>
    <property type="project" value="TreeGrafter"/>
</dbReference>
<dbReference type="Proteomes" id="UP001320420">
    <property type="component" value="Unassembled WGS sequence"/>
</dbReference>
<evidence type="ECO:0000313" key="19">
    <source>
        <dbReference type="Proteomes" id="UP001320420"/>
    </source>
</evidence>
<feature type="domain" description="Reverse transcriptase" evidence="17">
    <location>
        <begin position="211"/>
        <end position="543"/>
    </location>
</feature>
<dbReference type="EMBL" id="JAKJXP020000164">
    <property type="protein sequence ID" value="KAK7740656.1"/>
    <property type="molecule type" value="Genomic_DNA"/>
</dbReference>
<evidence type="ECO:0000256" key="14">
    <source>
        <dbReference type="ARBA" id="ARBA00048173"/>
    </source>
</evidence>
<dbReference type="GO" id="GO:0000333">
    <property type="term" value="C:telomerase catalytic core complex"/>
    <property type="evidence" value="ECO:0007669"/>
    <property type="project" value="TreeGrafter"/>
</dbReference>
<feature type="compositionally biased region" description="Basic and acidic residues" evidence="16">
    <location>
        <begin position="27"/>
        <end position="41"/>
    </location>
</feature>
<dbReference type="SMART" id="SM00975">
    <property type="entry name" value="Telomerase_RBD"/>
    <property type="match status" value="1"/>
</dbReference>
<evidence type="ECO:0000256" key="12">
    <source>
        <dbReference type="ARBA" id="ARBA00023128"/>
    </source>
</evidence>
<evidence type="ECO:0000256" key="7">
    <source>
        <dbReference type="ARBA" id="ARBA00022695"/>
    </source>
</evidence>
<evidence type="ECO:0000256" key="3">
    <source>
        <dbReference type="ARBA" id="ARBA00012493"/>
    </source>
</evidence>
<dbReference type="PROSITE" id="PS50878">
    <property type="entry name" value="RT_POL"/>
    <property type="match status" value="1"/>
</dbReference>
<keyword evidence="7 15" id="KW-0548">Nucleotidyltransferase</keyword>
<evidence type="ECO:0000256" key="11">
    <source>
        <dbReference type="ARBA" id="ARBA00022918"/>
    </source>
</evidence>
<keyword evidence="9 15" id="KW-0460">Magnesium</keyword>
<name>A0AAN9U601_9PEZI</name>
<keyword evidence="10 15" id="KW-0779">Telomere</keyword>
<dbReference type="GO" id="GO:0007004">
    <property type="term" value="P:telomere maintenance via telomerase"/>
    <property type="evidence" value="ECO:0007669"/>
    <property type="project" value="TreeGrafter"/>
</dbReference>
<organism evidence="18 19">
    <name type="scientific">Diatrype stigma</name>
    <dbReference type="NCBI Taxonomy" id="117547"/>
    <lineage>
        <taxon>Eukaryota</taxon>
        <taxon>Fungi</taxon>
        <taxon>Dikarya</taxon>
        <taxon>Ascomycota</taxon>
        <taxon>Pezizomycotina</taxon>
        <taxon>Sordariomycetes</taxon>
        <taxon>Xylariomycetidae</taxon>
        <taxon>Xylariales</taxon>
        <taxon>Diatrypaceae</taxon>
        <taxon>Diatrype</taxon>
    </lineage>
</organism>
<dbReference type="SUPFAM" id="SSF56672">
    <property type="entry name" value="DNA/RNA polymerases"/>
    <property type="match status" value="1"/>
</dbReference>
<evidence type="ECO:0000256" key="16">
    <source>
        <dbReference type="SAM" id="MobiDB-lite"/>
    </source>
</evidence>
<evidence type="ECO:0000256" key="2">
    <source>
        <dbReference type="ARBA" id="ARBA00008001"/>
    </source>
</evidence>
<evidence type="ECO:0000256" key="4">
    <source>
        <dbReference type="ARBA" id="ARBA00016182"/>
    </source>
</evidence>
<evidence type="ECO:0000256" key="13">
    <source>
        <dbReference type="ARBA" id="ARBA00023242"/>
    </source>
</evidence>
<dbReference type="InterPro" id="IPR003545">
    <property type="entry name" value="Telomerase_RT"/>
</dbReference>
<reference evidence="18 19" key="1">
    <citation type="submission" date="2024-02" db="EMBL/GenBank/DDBJ databases">
        <title>De novo assembly and annotation of 12 fungi associated with fruit tree decline syndrome in Ontario, Canada.</title>
        <authorList>
            <person name="Sulman M."/>
            <person name="Ellouze W."/>
            <person name="Ilyukhin E."/>
        </authorList>
    </citation>
    <scope>NUCLEOTIDE SEQUENCE [LARGE SCALE GENOMIC DNA]</scope>
    <source>
        <strain evidence="18 19">M11/M66-122</strain>
    </source>
</reference>
<evidence type="ECO:0000256" key="6">
    <source>
        <dbReference type="ARBA" id="ARBA00022679"/>
    </source>
</evidence>
<dbReference type="GO" id="GO:0042162">
    <property type="term" value="F:telomeric DNA binding"/>
    <property type="evidence" value="ECO:0007669"/>
    <property type="project" value="TreeGrafter"/>
</dbReference>
<dbReference type="PANTHER" id="PTHR12066">
    <property type="entry name" value="TELOMERASE REVERSE TRANSCRIPTASE"/>
    <property type="match status" value="1"/>
</dbReference>
<evidence type="ECO:0000256" key="8">
    <source>
        <dbReference type="ARBA" id="ARBA00022723"/>
    </source>
</evidence>
<proteinExistence type="inferred from homology"/>
<evidence type="ECO:0000256" key="15">
    <source>
        <dbReference type="RuleBase" id="RU365061"/>
    </source>
</evidence>
<evidence type="ECO:0000313" key="18">
    <source>
        <dbReference type="EMBL" id="KAK7740656.1"/>
    </source>
</evidence>
<dbReference type="GO" id="GO:0046872">
    <property type="term" value="F:metal ion binding"/>
    <property type="evidence" value="ECO:0007669"/>
    <property type="project" value="UniProtKB-KW"/>
</dbReference>
<keyword evidence="13 15" id="KW-0539">Nucleus</keyword>
<comment type="caution">
    <text evidence="18">The sequence shown here is derived from an EMBL/GenBank/DDBJ whole genome shotgun (WGS) entry which is preliminary data.</text>
</comment>
<keyword evidence="6 15" id="KW-0808">Transferase</keyword>
<dbReference type="GO" id="GO:0000781">
    <property type="term" value="C:chromosome, telomeric region"/>
    <property type="evidence" value="ECO:0007669"/>
    <property type="project" value="UniProtKB-SubCell"/>
</dbReference>
<gene>
    <name evidence="18" type="primary">EST2</name>
    <name evidence="18" type="ORF">SLS62_011031</name>
</gene>
<accession>A0AAN9U601</accession>
<dbReference type="PRINTS" id="PR01365">
    <property type="entry name" value="TELOMERASERT"/>
</dbReference>
<dbReference type="Gene3D" id="1.10.357.90">
    <property type="match status" value="1"/>
</dbReference>
<evidence type="ECO:0000256" key="5">
    <source>
        <dbReference type="ARBA" id="ARBA00022454"/>
    </source>
</evidence>
<dbReference type="Pfam" id="PF12009">
    <property type="entry name" value="Telomerase_RBD"/>
    <property type="match status" value="1"/>
</dbReference>
<comment type="similarity">
    <text evidence="2 15">Belongs to the reverse transcriptase family. Telomerase subfamily.</text>
</comment>
<dbReference type="CDD" id="cd01648">
    <property type="entry name" value="TERT"/>
    <property type="match status" value="1"/>
</dbReference>
<evidence type="ECO:0000256" key="10">
    <source>
        <dbReference type="ARBA" id="ARBA00022895"/>
    </source>
</evidence>
<dbReference type="AlphaFoldDB" id="A0AAN9U601"/>
<comment type="function">
    <text evidence="15">Telomerase is a ribonucleoprotein enzyme essential for the replication of chromosome termini in most eukaryotes. It elongates telomeres. It is a reverse transcriptase that adds simple sequence repeats to chromosome ends by copying a template sequence within the RNA component of the enzyme.</text>
</comment>
<dbReference type="EC" id="2.7.7.49" evidence="3 15"/>
<feature type="region of interest" description="Disordered" evidence="16">
    <location>
        <begin position="1"/>
        <end position="41"/>
    </location>
</feature>
<evidence type="ECO:0000259" key="17">
    <source>
        <dbReference type="PROSITE" id="PS50878"/>
    </source>
</evidence>
<keyword evidence="12" id="KW-0496">Mitochondrion</keyword>